<dbReference type="GO" id="GO:0005886">
    <property type="term" value="C:plasma membrane"/>
    <property type="evidence" value="ECO:0007669"/>
    <property type="project" value="UniProtKB-SubCell"/>
</dbReference>
<dbReference type="PIRSF" id="PIRSF006291">
    <property type="entry name" value="GspM"/>
    <property type="match status" value="1"/>
</dbReference>
<evidence type="ECO:0000256" key="5">
    <source>
        <dbReference type="ARBA" id="ARBA00022519"/>
    </source>
</evidence>
<protein>
    <recommendedName>
        <fullName evidence="10">Type II secretion system protein M</fullName>
        <shortName evidence="10">T2SS protein M</shortName>
    </recommendedName>
    <alternativeName>
        <fullName evidence="10">General secretion pathway protein M</fullName>
    </alternativeName>
</protein>
<dbReference type="InterPro" id="IPR023229">
    <property type="entry name" value="T2SS_M_periplasmic_sf"/>
</dbReference>
<comment type="caution">
    <text evidence="12">The sequence shown here is derived from an EMBL/GenBank/DDBJ whole genome shotgun (WGS) entry which is preliminary data.</text>
</comment>
<evidence type="ECO:0000256" key="9">
    <source>
        <dbReference type="ARBA" id="ARBA00023136"/>
    </source>
</evidence>
<keyword evidence="3 10" id="KW-0813">Transport</keyword>
<dbReference type="RefSeq" id="WP_183700348.1">
    <property type="nucleotide sequence ID" value="NZ_JACHFE010000002.1"/>
</dbReference>
<evidence type="ECO:0000256" key="4">
    <source>
        <dbReference type="ARBA" id="ARBA00022475"/>
    </source>
</evidence>
<organism evidence="12 13">
    <name type="scientific">Marinobacter oulmenensis</name>
    <dbReference type="NCBI Taxonomy" id="643747"/>
    <lineage>
        <taxon>Bacteria</taxon>
        <taxon>Pseudomonadati</taxon>
        <taxon>Pseudomonadota</taxon>
        <taxon>Gammaproteobacteria</taxon>
        <taxon>Pseudomonadales</taxon>
        <taxon>Marinobacteraceae</taxon>
        <taxon>Marinobacter</taxon>
    </lineage>
</organism>
<gene>
    <name evidence="12" type="ORF">HNR38_000970</name>
</gene>
<name>A0A840UI77_9GAMM</name>
<keyword evidence="8 11" id="KW-1133">Transmembrane helix</keyword>
<dbReference type="InterPro" id="IPR007690">
    <property type="entry name" value="T2SS_GspM"/>
</dbReference>
<proteinExistence type="inferred from homology"/>
<keyword evidence="7 10" id="KW-0653">Protein transport</keyword>
<reference evidence="12 13" key="1">
    <citation type="submission" date="2020-08" db="EMBL/GenBank/DDBJ databases">
        <title>Genomic Encyclopedia of Type Strains, Phase IV (KMG-IV): sequencing the most valuable type-strain genomes for metagenomic binning, comparative biology and taxonomic classification.</title>
        <authorList>
            <person name="Goeker M."/>
        </authorList>
    </citation>
    <scope>NUCLEOTIDE SEQUENCE [LARGE SCALE GENOMIC DNA]</scope>
    <source>
        <strain evidence="12 13">DSM 22359</strain>
    </source>
</reference>
<evidence type="ECO:0000313" key="13">
    <source>
        <dbReference type="Proteomes" id="UP000591735"/>
    </source>
</evidence>
<comment type="similarity">
    <text evidence="2 10">Belongs to the GSP M family.</text>
</comment>
<evidence type="ECO:0000256" key="6">
    <source>
        <dbReference type="ARBA" id="ARBA00022692"/>
    </source>
</evidence>
<dbReference type="Proteomes" id="UP000591735">
    <property type="component" value="Unassembled WGS sequence"/>
</dbReference>
<accession>A0A840UI77</accession>
<evidence type="ECO:0000256" key="10">
    <source>
        <dbReference type="PIRNR" id="PIRNR006291"/>
    </source>
</evidence>
<evidence type="ECO:0000256" key="1">
    <source>
        <dbReference type="ARBA" id="ARBA00004377"/>
    </source>
</evidence>
<dbReference type="AlphaFoldDB" id="A0A840UI77"/>
<evidence type="ECO:0000256" key="11">
    <source>
        <dbReference type="SAM" id="Phobius"/>
    </source>
</evidence>
<comment type="function">
    <text evidence="10">Inner membrane component of the type II secretion system required for the energy-dependent secretion of extracellular factors such as proteases and toxins from the periplasm.</text>
</comment>
<keyword evidence="6 11" id="KW-0812">Transmembrane</keyword>
<evidence type="ECO:0000256" key="3">
    <source>
        <dbReference type="ARBA" id="ARBA00022448"/>
    </source>
</evidence>
<dbReference type="GO" id="GO:0015627">
    <property type="term" value="C:type II protein secretion system complex"/>
    <property type="evidence" value="ECO:0007669"/>
    <property type="project" value="InterPro"/>
</dbReference>
<keyword evidence="9 10" id="KW-0472">Membrane</keyword>
<keyword evidence="5 10" id="KW-0997">Cell inner membrane</keyword>
<dbReference type="Gene3D" id="3.30.1360.100">
    <property type="entry name" value="General secretion pathway protein M, EpsM"/>
    <property type="match status" value="1"/>
</dbReference>
<keyword evidence="13" id="KW-1185">Reference proteome</keyword>
<comment type="subcellular location">
    <subcellularLocation>
        <location evidence="1">Cell inner membrane</location>
        <topology evidence="1">Single-pass membrane protein</topology>
    </subcellularLocation>
</comment>
<evidence type="ECO:0000256" key="8">
    <source>
        <dbReference type="ARBA" id="ARBA00022989"/>
    </source>
</evidence>
<dbReference type="GO" id="GO:0015628">
    <property type="term" value="P:protein secretion by the type II secretion system"/>
    <property type="evidence" value="ECO:0007669"/>
    <property type="project" value="InterPro"/>
</dbReference>
<sequence length="170" mass="18727">MWPRIRDRSGLGKLIARFDQLPARDRRALSLLMVALLLAVLYFVVWQPASGFYQSARASHDNAGELAAWMQASQPQLQTLAASGRGDKPTDRRALIALVTQLADEEGLELQRFEPSGEQGVRLWLEPAAFSELAVWLERLAKDHGVIVDQAGLDRGDVPGTVTARLTLAL</sequence>
<evidence type="ECO:0000313" key="12">
    <source>
        <dbReference type="EMBL" id="MBB5320498.1"/>
    </source>
</evidence>
<evidence type="ECO:0000256" key="2">
    <source>
        <dbReference type="ARBA" id="ARBA00010637"/>
    </source>
</evidence>
<keyword evidence="4 10" id="KW-1003">Cell membrane</keyword>
<dbReference type="EMBL" id="JACHFE010000002">
    <property type="protein sequence ID" value="MBB5320498.1"/>
    <property type="molecule type" value="Genomic_DNA"/>
</dbReference>
<evidence type="ECO:0000256" key="7">
    <source>
        <dbReference type="ARBA" id="ARBA00022927"/>
    </source>
</evidence>
<dbReference type="SUPFAM" id="SSF103054">
    <property type="entry name" value="General secretion pathway protein M, EpsM"/>
    <property type="match status" value="1"/>
</dbReference>
<dbReference type="Pfam" id="PF04612">
    <property type="entry name" value="T2SSM"/>
    <property type="match status" value="1"/>
</dbReference>
<feature type="transmembrane region" description="Helical" evidence="11">
    <location>
        <begin position="28"/>
        <end position="46"/>
    </location>
</feature>